<name>A0A0G0LM82_9BACT</name>
<accession>A0A0G0LM82</accession>
<dbReference type="AlphaFoldDB" id="A0A0G0LM82"/>
<gene>
    <name evidence="1" type="ORF">UT19_C0021G0009</name>
</gene>
<evidence type="ECO:0000313" key="2">
    <source>
        <dbReference type="Proteomes" id="UP000034932"/>
    </source>
</evidence>
<reference evidence="1 2" key="1">
    <citation type="journal article" date="2015" name="Nature">
        <title>rRNA introns, odd ribosomes, and small enigmatic genomes across a large radiation of phyla.</title>
        <authorList>
            <person name="Brown C.T."/>
            <person name="Hug L.A."/>
            <person name="Thomas B.C."/>
            <person name="Sharon I."/>
            <person name="Castelle C.J."/>
            <person name="Singh A."/>
            <person name="Wilkins M.J."/>
            <person name="Williams K.H."/>
            <person name="Banfield J.F."/>
        </authorList>
    </citation>
    <scope>NUCLEOTIDE SEQUENCE [LARGE SCALE GENOMIC DNA]</scope>
</reference>
<organism evidence="1 2">
    <name type="scientific">Candidatus Woesebacteria bacterium GW2011_GWB1_39_10b</name>
    <dbReference type="NCBI Taxonomy" id="1618573"/>
    <lineage>
        <taxon>Bacteria</taxon>
        <taxon>Candidatus Woeseibacteriota</taxon>
    </lineage>
</organism>
<evidence type="ECO:0000313" key="1">
    <source>
        <dbReference type="EMBL" id="KKQ93018.1"/>
    </source>
</evidence>
<protein>
    <submittedName>
        <fullName evidence="1">Uncharacterized protein</fullName>
    </submittedName>
</protein>
<sequence>MKLIKYIIGIFVSFIAIFFVTSIASENVYADIYCGAGSECRDGAFIDYSYWICDDCLFDPWCCDYEQDRESVCLSGAGGGENYCRLGGYGGVSIGTCVSREKPCVQDEKTALIGCCGNEAGGSSCGGAAGVCGGDCPAGQSCQWVRAASECRCRARVAPGTFFLIEVFFDADASGWFSAGDGLVNSTGMCEGEDFDCEPNGDPNPCSGYRFPVCSDCISSGCGIGGIECHIWERCFNNRCTTINGIGVIRDGSLAASYPAGCPGDGDEPDGRSPRTDIEVGNLHSLSLPAGYRTISADRFPDNCEFFSSTGIVSCSDDWSGNYNNLRFLVGFDTGPSCTLNPGDVNLVPGATLTLPISINTVSGTVDSITATVSNSAVGSVCLRDTLDPLSFCPPGGSSEVDDNLTDQFRLSMTGYAPGSGETYTVSGLMVDEGNVSCTNQAGFDLIGNITVSNTQSWWQVVGGDVIAGGLSGIIRSLLP</sequence>
<feature type="non-terminal residue" evidence="1">
    <location>
        <position position="480"/>
    </location>
</feature>
<dbReference type="Proteomes" id="UP000034932">
    <property type="component" value="Unassembled WGS sequence"/>
</dbReference>
<comment type="caution">
    <text evidence="1">The sequence shown here is derived from an EMBL/GenBank/DDBJ whole genome shotgun (WGS) entry which is preliminary data.</text>
</comment>
<dbReference type="EMBL" id="LBVW01000021">
    <property type="protein sequence ID" value="KKQ93018.1"/>
    <property type="molecule type" value="Genomic_DNA"/>
</dbReference>
<proteinExistence type="predicted"/>
<dbReference type="STRING" id="1618573.UT19_C0021G0009"/>